<evidence type="ECO:0000313" key="3">
    <source>
        <dbReference type="Proteomes" id="UP001570417"/>
    </source>
</evidence>
<dbReference type="Proteomes" id="UP001570417">
    <property type="component" value="Unassembled WGS sequence"/>
</dbReference>
<keyword evidence="3" id="KW-1185">Reference proteome</keyword>
<dbReference type="Pfam" id="PF10973">
    <property type="entry name" value="DUF2799"/>
    <property type="match status" value="1"/>
</dbReference>
<dbReference type="EMBL" id="JBFRUW010000082">
    <property type="protein sequence ID" value="MFA0570417.1"/>
    <property type="molecule type" value="Genomic_DNA"/>
</dbReference>
<accession>A0ABV4NGV1</accession>
<evidence type="ECO:0000313" key="2">
    <source>
        <dbReference type="EMBL" id="MFA0570417.1"/>
    </source>
</evidence>
<proteinExistence type="predicted"/>
<sequence>MKRITTCLLAMAALSGCTANLQDLANEGDWIEIGYRDGVKGNPQRLYSELSALGSVDQASYETGYQQGVEEFCDPNHAFQIGLSGQYYEGVCAGFEHAQQFRMEWQRGWTEYSN</sequence>
<keyword evidence="1" id="KW-0732">Signal</keyword>
<dbReference type="RefSeq" id="WP_273297387.1">
    <property type="nucleotide sequence ID" value="NZ_JBFRUW010000082.1"/>
</dbReference>
<dbReference type="PROSITE" id="PS51257">
    <property type="entry name" value="PROKAR_LIPOPROTEIN"/>
    <property type="match status" value="1"/>
</dbReference>
<protein>
    <submittedName>
        <fullName evidence="2">DUF2799 domain-containing protein</fullName>
    </submittedName>
</protein>
<comment type="caution">
    <text evidence="2">The sequence shown here is derived from an EMBL/GenBank/DDBJ whole genome shotgun (WGS) entry which is preliminary data.</text>
</comment>
<evidence type="ECO:0000256" key="1">
    <source>
        <dbReference type="SAM" id="SignalP"/>
    </source>
</evidence>
<gene>
    <name evidence="2" type="ORF">AB4566_19300</name>
</gene>
<feature type="chain" id="PRO_5047144418" evidence="1">
    <location>
        <begin position="22"/>
        <end position="114"/>
    </location>
</feature>
<name>A0ABV4NGV1_9VIBR</name>
<reference evidence="2 3" key="1">
    <citation type="journal article" date="2024" name="ISME J.">
        <title>Tailless and filamentous prophages are predominant in marine Vibrio.</title>
        <authorList>
            <person name="Steensen K."/>
            <person name="Seneca J."/>
            <person name="Bartlau N."/>
            <person name="Yu X.A."/>
            <person name="Hussain F.A."/>
            <person name="Polz M.F."/>
        </authorList>
    </citation>
    <scope>NUCLEOTIDE SEQUENCE [LARGE SCALE GENOMIC DNA]</scope>
    <source>
        <strain evidence="2 3">10N.222.51.A1</strain>
    </source>
</reference>
<dbReference type="InterPro" id="IPR021242">
    <property type="entry name" value="DUF2799"/>
</dbReference>
<feature type="signal peptide" evidence="1">
    <location>
        <begin position="1"/>
        <end position="21"/>
    </location>
</feature>
<organism evidence="2 3">
    <name type="scientific">Vibrio gallaecicus</name>
    <dbReference type="NCBI Taxonomy" id="552386"/>
    <lineage>
        <taxon>Bacteria</taxon>
        <taxon>Pseudomonadati</taxon>
        <taxon>Pseudomonadota</taxon>
        <taxon>Gammaproteobacteria</taxon>
        <taxon>Vibrionales</taxon>
        <taxon>Vibrionaceae</taxon>
        <taxon>Vibrio</taxon>
    </lineage>
</organism>